<dbReference type="EC" id="2.6.1.62" evidence="2"/>
<dbReference type="AlphaFoldDB" id="A0A7H4N3H6"/>
<keyword evidence="2" id="KW-0032">Aminotransferase</keyword>
<sequence length="105" mass="11472">MVYKSDYDNGRSPLSIGATSGTLYTSMTSPLPVYPVVAAHGCELTLADGGQLVDGMSSWWAAIHGYNHPRLNAAMKAQIGPDVARHVRWDYPPLPRSPCAASWWR</sequence>
<keyword evidence="1" id="KW-0663">Pyridoxal phosphate</keyword>
<dbReference type="InterPro" id="IPR015421">
    <property type="entry name" value="PyrdxlP-dep_Trfase_major"/>
</dbReference>
<dbReference type="InterPro" id="IPR015422">
    <property type="entry name" value="PyrdxlP-dep_Trfase_small"/>
</dbReference>
<evidence type="ECO:0000313" key="2">
    <source>
        <dbReference type="EMBL" id="STV77147.1"/>
    </source>
</evidence>
<evidence type="ECO:0000256" key="1">
    <source>
        <dbReference type="ARBA" id="ARBA00022898"/>
    </source>
</evidence>
<reference evidence="2 3" key="1">
    <citation type="submission" date="2018-06" db="EMBL/GenBank/DDBJ databases">
        <authorList>
            <consortium name="Pathogen Informatics"/>
            <person name="Doyle S."/>
        </authorList>
    </citation>
    <scope>NUCLEOTIDE SEQUENCE [LARGE SCALE GENOMIC DNA]</scope>
    <source>
        <strain evidence="2 3">NCTC11685</strain>
    </source>
</reference>
<keyword evidence="2" id="KW-0808">Transferase</keyword>
<evidence type="ECO:0000313" key="3">
    <source>
        <dbReference type="Proteomes" id="UP000254863"/>
    </source>
</evidence>
<gene>
    <name evidence="2" type="primary">bioA_2</name>
    <name evidence="2" type="ORF">NCTC11685_01808</name>
</gene>
<dbReference type="EMBL" id="UGMS01000001">
    <property type="protein sequence ID" value="STV77147.1"/>
    <property type="molecule type" value="Genomic_DNA"/>
</dbReference>
<accession>A0A7H4N3H6</accession>
<organism evidence="2 3">
    <name type="scientific">Klebsiella michiganensis</name>
    <dbReference type="NCBI Taxonomy" id="1134687"/>
    <lineage>
        <taxon>Bacteria</taxon>
        <taxon>Pseudomonadati</taxon>
        <taxon>Pseudomonadota</taxon>
        <taxon>Gammaproteobacteria</taxon>
        <taxon>Enterobacterales</taxon>
        <taxon>Enterobacteriaceae</taxon>
        <taxon>Klebsiella/Raoultella group</taxon>
        <taxon>Klebsiella</taxon>
    </lineage>
</organism>
<dbReference type="Gene3D" id="3.90.1150.10">
    <property type="entry name" value="Aspartate Aminotransferase, domain 1"/>
    <property type="match status" value="1"/>
</dbReference>
<dbReference type="Proteomes" id="UP000254863">
    <property type="component" value="Unassembled WGS sequence"/>
</dbReference>
<dbReference type="SUPFAM" id="SSF53383">
    <property type="entry name" value="PLP-dependent transferases"/>
    <property type="match status" value="1"/>
</dbReference>
<dbReference type="Gene3D" id="3.40.640.10">
    <property type="entry name" value="Type I PLP-dependent aspartate aminotransferase-like (Major domain)"/>
    <property type="match status" value="1"/>
</dbReference>
<dbReference type="GO" id="GO:0004015">
    <property type="term" value="F:adenosylmethionine-8-amino-7-oxononanoate transaminase activity"/>
    <property type="evidence" value="ECO:0007669"/>
    <property type="project" value="UniProtKB-EC"/>
</dbReference>
<proteinExistence type="predicted"/>
<dbReference type="GO" id="GO:0030170">
    <property type="term" value="F:pyridoxal phosphate binding"/>
    <property type="evidence" value="ECO:0007669"/>
    <property type="project" value="InterPro"/>
</dbReference>
<name>A0A7H4N3H6_9ENTR</name>
<dbReference type="InterPro" id="IPR005814">
    <property type="entry name" value="Aminotrans_3"/>
</dbReference>
<dbReference type="InterPro" id="IPR015424">
    <property type="entry name" value="PyrdxlP-dep_Trfase"/>
</dbReference>
<comment type="caution">
    <text evidence="2">The sequence shown here is derived from an EMBL/GenBank/DDBJ whole genome shotgun (WGS) entry which is preliminary data.</text>
</comment>
<dbReference type="Pfam" id="PF00202">
    <property type="entry name" value="Aminotran_3"/>
    <property type="match status" value="1"/>
</dbReference>
<protein>
    <submittedName>
        <fullName evidence="2">Adenosylmethionine-8-amino-7-oxononanoate aminotransferase</fullName>
        <ecNumber evidence="2">2.6.1.62</ecNumber>
    </submittedName>
</protein>